<protein>
    <submittedName>
        <fullName evidence="1">DNA sulfur modification protein DndB</fullName>
    </submittedName>
</protein>
<name>A0A317QKZ9_9ACTN</name>
<dbReference type="Proteomes" id="UP000246661">
    <property type="component" value="Unassembled WGS sequence"/>
</dbReference>
<evidence type="ECO:0000313" key="2">
    <source>
        <dbReference type="Proteomes" id="UP000246661"/>
    </source>
</evidence>
<dbReference type="InterPro" id="IPR017601">
    <property type="entry name" value="DGQHR-contain_dom"/>
</dbReference>
<accession>A0A317QKZ9</accession>
<proteinExistence type="predicted"/>
<evidence type="ECO:0000313" key="1">
    <source>
        <dbReference type="EMBL" id="PWW23477.1"/>
    </source>
</evidence>
<keyword evidence="2" id="KW-1185">Reference proteome</keyword>
<comment type="caution">
    <text evidence="1">The sequence shown here is derived from an EMBL/GenBank/DDBJ whole genome shotgun (WGS) entry which is preliminary data.</text>
</comment>
<reference evidence="2" key="1">
    <citation type="submission" date="2018-05" db="EMBL/GenBank/DDBJ databases">
        <authorList>
            <person name="Klenk H.-P."/>
            <person name="Huntemann M."/>
            <person name="Clum A."/>
            <person name="Pillay M."/>
            <person name="Palaniappan K."/>
            <person name="Varghese N."/>
            <person name="Mikhailova N."/>
            <person name="Stamatis D."/>
            <person name="Reddy T."/>
            <person name="Daum C."/>
            <person name="Shapiro N."/>
            <person name="Ivanova N."/>
            <person name="Kyrpides N."/>
            <person name="Woyke T."/>
        </authorList>
    </citation>
    <scope>NUCLEOTIDE SEQUENCE [LARGE SCALE GENOMIC DNA]</scope>
    <source>
        <strain evidence="2">DSM 45417</strain>
    </source>
</reference>
<dbReference type="NCBIfam" id="TIGR03187">
    <property type="entry name" value="DGQHR"/>
    <property type="match status" value="1"/>
</dbReference>
<dbReference type="InterPro" id="IPR017642">
    <property type="entry name" value="DNA_S_mod_DndB"/>
</dbReference>
<dbReference type="CDD" id="cd16414">
    <property type="entry name" value="dndB_like"/>
    <property type="match status" value="1"/>
</dbReference>
<dbReference type="AlphaFoldDB" id="A0A317QKZ9"/>
<dbReference type="Pfam" id="PF14072">
    <property type="entry name" value="DndB"/>
    <property type="match status" value="1"/>
</dbReference>
<gene>
    <name evidence="1" type="ORF">JD79_02651</name>
</gene>
<dbReference type="EMBL" id="QGTX01000001">
    <property type="protein sequence ID" value="PWW23477.1"/>
    <property type="molecule type" value="Genomic_DNA"/>
</dbReference>
<organism evidence="1 2">
    <name type="scientific">Geodermatophilus normandii</name>
    <dbReference type="NCBI Taxonomy" id="1137989"/>
    <lineage>
        <taxon>Bacteria</taxon>
        <taxon>Bacillati</taxon>
        <taxon>Actinomycetota</taxon>
        <taxon>Actinomycetes</taxon>
        <taxon>Geodermatophilales</taxon>
        <taxon>Geodermatophilaceae</taxon>
        <taxon>Geodermatophilus</taxon>
    </lineage>
</organism>
<sequence>MGSTEYYQASVTARDLASVAITAGELPSWGQWTLMERFQRDLATKRIQAEIVPYLVRTRDRFFGSLIVLVFEPDVFEFTSLREQGFEPPAAYGDLADRSGALVVSGGSLVALDGQHRLVALREVVKDGSSARGPYRDGVASDELCVVFIKHESLEKTRRIFNKVNRHARPTGPSDNIITNEDDGYCIVARWLVEPDIPEGSRQGKPPLAVQDPRGESLVQWRSAQLQQTDNHLTTLQAIHDTVIAVMDAHGVRNFDEKHTVNRPSDEKLLEAYEWAAEWWHYALECVPAYEKALAAPWRISEWRQYRSPNSLLFRPVAQVALFRAVEILHRRGLHPREAFERLAGLTWQASHPQWVDTIVRSNGRMIATGGAINLTARLAAYQAAPELCPSHARDQLRRDYATERGWPGRGPMEDLP</sequence>